<reference evidence="3" key="1">
    <citation type="submission" date="2010-03" db="EMBL/GenBank/DDBJ databases">
        <title>The complete genome of Mycoplasma crocodyli MP145.</title>
        <authorList>
            <person name="Glass J.I."/>
            <person name="Durkin A.S."/>
            <person name="Hostetler J."/>
            <person name="Jackson J."/>
            <person name="Johnson J."/>
            <person name="May M.A."/>
            <person name="Paralanov V."/>
            <person name="Radune D."/>
            <person name="Szczypinski B."/>
            <person name="Brown D.R."/>
        </authorList>
    </citation>
    <scope>NUCLEOTIDE SEQUENCE [LARGE SCALE GENOMIC DNA]</scope>
    <source>
        <strain evidence="3">ATCC 51981 / MP145</strain>
    </source>
</reference>
<dbReference type="AlphaFoldDB" id="D5E4J4"/>
<dbReference type="Gene3D" id="3.10.290.10">
    <property type="entry name" value="RNA-binding S4 domain"/>
    <property type="match status" value="1"/>
</dbReference>
<dbReference type="RefSeq" id="WP_013054302.1">
    <property type="nucleotide sequence ID" value="NC_014014.1"/>
</dbReference>
<accession>D5E4J4</accession>
<dbReference type="Pfam" id="PF13275">
    <property type="entry name" value="S4_2"/>
    <property type="match status" value="1"/>
</dbReference>
<proteinExistence type="predicted"/>
<dbReference type="eggNOG" id="COG2501">
    <property type="taxonomic scope" value="Bacteria"/>
</dbReference>
<dbReference type="GO" id="GO:0003723">
    <property type="term" value="F:RNA binding"/>
    <property type="evidence" value="ECO:0007669"/>
    <property type="project" value="UniProtKB-KW"/>
</dbReference>
<keyword evidence="1" id="KW-0694">RNA-binding</keyword>
<dbReference type="PROSITE" id="PS50889">
    <property type="entry name" value="S4"/>
    <property type="match status" value="1"/>
</dbReference>
<evidence type="ECO:0000256" key="1">
    <source>
        <dbReference type="PROSITE-ProRule" id="PRU00182"/>
    </source>
</evidence>
<evidence type="ECO:0000313" key="2">
    <source>
        <dbReference type="EMBL" id="ADE19525.1"/>
    </source>
</evidence>
<dbReference type="STRING" id="512564.MCRO_0003"/>
<dbReference type="Proteomes" id="UP000001845">
    <property type="component" value="Chromosome"/>
</dbReference>
<reference key="2">
    <citation type="submission" date="2010-03" db="EMBL/GenBank/DDBJ databases">
        <authorList>
            <person name="Ma Z."/>
            <person name="Wang X."/>
            <person name="Liu H."/>
        </authorList>
    </citation>
    <scope>NUCLEOTIDE SEQUENCE</scope>
    <source>
        <strain>MP145</strain>
    </source>
</reference>
<dbReference type="EMBL" id="CP001991">
    <property type="protein sequence ID" value="ADE19525.1"/>
    <property type="molecule type" value="Genomic_DNA"/>
</dbReference>
<name>D5E4J4_MYCCM</name>
<dbReference type="SUPFAM" id="SSF55174">
    <property type="entry name" value="Alpha-L RNA-binding motif"/>
    <property type="match status" value="1"/>
</dbReference>
<gene>
    <name evidence="2" type="ordered locus">MCRO_0003</name>
</gene>
<dbReference type="HOGENOM" id="CLU_127162_2_2_14"/>
<reference evidence="2 3" key="3">
    <citation type="journal article" date="2011" name="J. Bacteriol.">
        <title>Genome sequences of Mycoplasma alligatoris A21JP2T and Mycoplasma crocodyli MP145T.</title>
        <authorList>
            <person name="Brown D.R."/>
            <person name="Farmerie W.G."/>
            <person name="May M."/>
            <person name="Benders G.A."/>
            <person name="Durkin A.S."/>
            <person name="Hlavinka K."/>
            <person name="Hostetler J."/>
            <person name="Jackson J."/>
            <person name="Johnson J."/>
            <person name="Miller R.H."/>
            <person name="Paralanov V."/>
            <person name="Radune D."/>
            <person name="Szczypinski B."/>
            <person name="Glass J.I."/>
        </authorList>
    </citation>
    <scope>NUCLEOTIDE SEQUENCE [LARGE SCALE GENOMIC DNA]</scope>
    <source>
        <strain evidence="3">ATCC 51981 / MP145</strain>
    </source>
</reference>
<protein>
    <submittedName>
        <fullName evidence="2">Conserved domain protein</fullName>
    </submittedName>
</protein>
<organism evidence="2 3">
    <name type="scientific">Mycoplasma crocodyli (strain ATCC 51981 / MP145)</name>
    <dbReference type="NCBI Taxonomy" id="512564"/>
    <lineage>
        <taxon>Bacteria</taxon>
        <taxon>Bacillati</taxon>
        <taxon>Mycoplasmatota</taxon>
        <taxon>Mollicutes</taxon>
        <taxon>Mycoplasmataceae</taxon>
        <taxon>Mycoplasma</taxon>
    </lineage>
</organism>
<keyword evidence="3" id="KW-1185">Reference proteome</keyword>
<dbReference type="InterPro" id="IPR036986">
    <property type="entry name" value="S4_RNA-bd_sf"/>
</dbReference>
<dbReference type="OrthoDB" id="384916at2"/>
<evidence type="ECO:0000313" key="3">
    <source>
        <dbReference type="Proteomes" id="UP000001845"/>
    </source>
</evidence>
<sequence>MVIKIKGEFIKVGQFLKKINEVSTGGRTKEFLKYNTIQINGKTPEGRSSKIRPGDIVWVNDTLIKIEENKEEIKDN</sequence>
<dbReference type="KEGG" id="mcd:MCRO_0003"/>